<gene>
    <name evidence="2" type="ORF">GCM10011357_29180</name>
</gene>
<sequence>MDVNFSQSVQNADRFLSERTVKAEEAKSPAETGENNASAIPSTEPANLEDIKAQQQSADKDKQKEESEQGIEAAIEEIREFANIQNRQLDFSIDEDSQRRVIRVLDAESGDMIRQIPTDEVLQLAERIKELQTEVGAAVGVFFNKAV</sequence>
<proteinExistence type="predicted"/>
<feature type="compositionally biased region" description="Basic and acidic residues" evidence="1">
    <location>
        <begin position="58"/>
        <end position="67"/>
    </location>
</feature>
<dbReference type="InterPro" id="IPR035924">
    <property type="entry name" value="FlaG-like_sf"/>
</dbReference>
<feature type="compositionally biased region" description="Basic and acidic residues" evidence="1">
    <location>
        <begin position="15"/>
        <end position="28"/>
    </location>
</feature>
<dbReference type="RefSeq" id="WP_099036276.1">
    <property type="nucleotide sequence ID" value="NZ_BMGJ01000013.1"/>
</dbReference>
<evidence type="ECO:0000256" key="1">
    <source>
        <dbReference type="SAM" id="MobiDB-lite"/>
    </source>
</evidence>
<dbReference type="InterPro" id="IPR005186">
    <property type="entry name" value="FlaG"/>
</dbReference>
<feature type="compositionally biased region" description="Polar residues" evidence="1">
    <location>
        <begin position="33"/>
        <end position="45"/>
    </location>
</feature>
<name>A0ABQ1RN44_9ALTE</name>
<protein>
    <recommendedName>
        <fullName evidence="4">Flagellar biosynthesis protein FlaG</fullName>
    </recommendedName>
</protein>
<keyword evidence="3" id="KW-1185">Reference proteome</keyword>
<dbReference type="PANTHER" id="PTHR37166">
    <property type="entry name" value="PROTEIN FLAG"/>
    <property type="match status" value="1"/>
</dbReference>
<dbReference type="PANTHER" id="PTHR37166:SF1">
    <property type="entry name" value="PROTEIN FLAG"/>
    <property type="match status" value="1"/>
</dbReference>
<dbReference type="Proteomes" id="UP000614272">
    <property type="component" value="Unassembled WGS sequence"/>
</dbReference>
<reference evidence="3" key="1">
    <citation type="journal article" date="2019" name="Int. J. Syst. Evol. Microbiol.">
        <title>The Global Catalogue of Microorganisms (GCM) 10K type strain sequencing project: providing services to taxonomists for standard genome sequencing and annotation.</title>
        <authorList>
            <consortium name="The Broad Institute Genomics Platform"/>
            <consortium name="The Broad Institute Genome Sequencing Center for Infectious Disease"/>
            <person name="Wu L."/>
            <person name="Ma J."/>
        </authorList>
    </citation>
    <scope>NUCLEOTIDE SEQUENCE [LARGE SCALE GENOMIC DNA]</scope>
    <source>
        <strain evidence="3">CGMCC 1.12923</strain>
    </source>
</reference>
<dbReference type="Gene3D" id="3.30.160.170">
    <property type="entry name" value="FlaG-like"/>
    <property type="match status" value="1"/>
</dbReference>
<evidence type="ECO:0000313" key="3">
    <source>
        <dbReference type="Proteomes" id="UP000614272"/>
    </source>
</evidence>
<dbReference type="Pfam" id="PF03646">
    <property type="entry name" value="FlaG"/>
    <property type="match status" value="1"/>
</dbReference>
<comment type="caution">
    <text evidence="2">The sequence shown here is derived from an EMBL/GenBank/DDBJ whole genome shotgun (WGS) entry which is preliminary data.</text>
</comment>
<organism evidence="2 3">
    <name type="scientific">Lacimicrobium alkaliphilum</name>
    <dbReference type="NCBI Taxonomy" id="1526571"/>
    <lineage>
        <taxon>Bacteria</taxon>
        <taxon>Pseudomonadati</taxon>
        <taxon>Pseudomonadota</taxon>
        <taxon>Gammaproteobacteria</taxon>
        <taxon>Alteromonadales</taxon>
        <taxon>Alteromonadaceae</taxon>
        <taxon>Lacimicrobium</taxon>
    </lineage>
</organism>
<feature type="region of interest" description="Disordered" evidence="1">
    <location>
        <begin position="1"/>
        <end position="70"/>
    </location>
</feature>
<dbReference type="SUPFAM" id="SSF160214">
    <property type="entry name" value="FlaG-like"/>
    <property type="match status" value="1"/>
</dbReference>
<feature type="compositionally biased region" description="Polar residues" evidence="1">
    <location>
        <begin position="1"/>
        <end position="11"/>
    </location>
</feature>
<accession>A0ABQ1RN44</accession>
<evidence type="ECO:0000313" key="2">
    <source>
        <dbReference type="EMBL" id="GGD72337.1"/>
    </source>
</evidence>
<dbReference type="EMBL" id="BMGJ01000013">
    <property type="protein sequence ID" value="GGD72337.1"/>
    <property type="molecule type" value="Genomic_DNA"/>
</dbReference>
<evidence type="ECO:0008006" key="4">
    <source>
        <dbReference type="Google" id="ProtNLM"/>
    </source>
</evidence>